<feature type="region of interest" description="Disordered" evidence="1">
    <location>
        <begin position="1"/>
        <end position="25"/>
    </location>
</feature>
<proteinExistence type="predicted"/>
<keyword evidence="3" id="KW-1185">Reference proteome</keyword>
<organism evidence="2 3">
    <name type="scientific">Novosphingobium chloroacetimidivorans</name>
    <dbReference type="NCBI Taxonomy" id="1428314"/>
    <lineage>
        <taxon>Bacteria</taxon>
        <taxon>Pseudomonadati</taxon>
        <taxon>Pseudomonadota</taxon>
        <taxon>Alphaproteobacteria</taxon>
        <taxon>Sphingomonadales</taxon>
        <taxon>Sphingomonadaceae</taxon>
        <taxon>Novosphingobium</taxon>
    </lineage>
</organism>
<dbReference type="RefSeq" id="WP_184250531.1">
    <property type="nucleotide sequence ID" value="NZ_JACHLR010000039.1"/>
</dbReference>
<name>A0A7W7NZ62_9SPHN</name>
<comment type="caution">
    <text evidence="2">The sequence shown here is derived from an EMBL/GenBank/DDBJ whole genome shotgun (WGS) entry which is preliminary data.</text>
</comment>
<dbReference type="AlphaFoldDB" id="A0A7W7NZ62"/>
<feature type="compositionally biased region" description="Polar residues" evidence="1">
    <location>
        <begin position="1"/>
        <end position="17"/>
    </location>
</feature>
<dbReference type="EMBL" id="JACHLR010000039">
    <property type="protein sequence ID" value="MBB4860945.1"/>
    <property type="molecule type" value="Genomic_DNA"/>
</dbReference>
<sequence length="45" mass="5006">MTDWSLTSILPASSTDPNDPDHRADNLEIGPTLILWLDGVEQRDV</sequence>
<reference evidence="2 3" key="1">
    <citation type="submission" date="2020-08" db="EMBL/GenBank/DDBJ databases">
        <title>Functional genomics of gut bacteria from endangered species of beetles.</title>
        <authorList>
            <person name="Carlos-Shanley C."/>
        </authorList>
    </citation>
    <scope>NUCLEOTIDE SEQUENCE [LARGE SCALE GENOMIC DNA]</scope>
    <source>
        <strain evidence="2 3">S00245</strain>
    </source>
</reference>
<evidence type="ECO:0000313" key="3">
    <source>
        <dbReference type="Proteomes" id="UP000555448"/>
    </source>
</evidence>
<gene>
    <name evidence="2" type="ORF">HNO88_004291</name>
</gene>
<dbReference type="Proteomes" id="UP000555448">
    <property type="component" value="Unassembled WGS sequence"/>
</dbReference>
<accession>A0A7W7NZ62</accession>
<protein>
    <submittedName>
        <fullName evidence="2">Uncharacterized protein</fullName>
    </submittedName>
</protein>
<evidence type="ECO:0000256" key="1">
    <source>
        <dbReference type="SAM" id="MobiDB-lite"/>
    </source>
</evidence>
<evidence type="ECO:0000313" key="2">
    <source>
        <dbReference type="EMBL" id="MBB4860945.1"/>
    </source>
</evidence>